<organism evidence="3 4">
    <name type="scientific">Vibrio fortis</name>
    <dbReference type="NCBI Taxonomy" id="212667"/>
    <lineage>
        <taxon>Bacteria</taxon>
        <taxon>Pseudomonadati</taxon>
        <taxon>Pseudomonadota</taxon>
        <taxon>Gammaproteobacteria</taxon>
        <taxon>Vibrionales</taxon>
        <taxon>Vibrionaceae</taxon>
        <taxon>Vibrio</taxon>
    </lineage>
</organism>
<protein>
    <submittedName>
        <fullName evidence="3">Protein BatD</fullName>
    </submittedName>
</protein>
<dbReference type="PANTHER" id="PTHR40940">
    <property type="entry name" value="PROTEIN BATD-RELATED"/>
    <property type="match status" value="1"/>
</dbReference>
<evidence type="ECO:0000256" key="2">
    <source>
        <dbReference type="SAM" id="SignalP"/>
    </source>
</evidence>
<dbReference type="Pfam" id="PF13584">
    <property type="entry name" value="BatD"/>
    <property type="match status" value="1"/>
</dbReference>
<dbReference type="EMBL" id="VWSE01000004">
    <property type="protein sequence ID" value="KAB0289166.1"/>
    <property type="molecule type" value="Genomic_DNA"/>
</dbReference>
<reference evidence="3 4" key="1">
    <citation type="submission" date="2019-09" db="EMBL/GenBank/DDBJ databases">
        <title>Whole genome sequence of Vibrio fortis.</title>
        <authorList>
            <person name="Das S.K."/>
        </authorList>
    </citation>
    <scope>NUCLEOTIDE SEQUENCE [LARGE SCALE GENOMIC DNA]</scope>
    <source>
        <strain evidence="3 4">AN60</strain>
    </source>
</reference>
<comment type="caution">
    <text evidence="3">The sequence shown here is derived from an EMBL/GenBank/DDBJ whole genome shotgun (WGS) entry which is preliminary data.</text>
</comment>
<keyword evidence="1" id="KW-1133">Transmembrane helix</keyword>
<dbReference type="AlphaFoldDB" id="A0A5N3R429"/>
<keyword evidence="2" id="KW-0732">Signal</keyword>
<feature type="transmembrane region" description="Helical" evidence="1">
    <location>
        <begin position="317"/>
        <end position="338"/>
    </location>
</feature>
<feature type="signal peptide" evidence="2">
    <location>
        <begin position="1"/>
        <end position="37"/>
    </location>
</feature>
<proteinExistence type="predicted"/>
<sequence>MNKSLRHRMKSALKKCHSLLVITAVLIMSMTSQSVLANDINDLYKEGKVELIAWVGKQPTTSDESEPKKEIPTFSVNEQVVLTIEVATPRWFTGGTRIGNVEMADVIAKQRNTLATNYTARKNGETWSRQRWEITLYPQKSGDYVIPRLPILLQVSADDGEKASGTLYTQPIKFKTQLPSGLLTDDTPWFSATSVDVEQQWRQSNENLKVGDAITRTVTIKTQDSLSVLLPNLLENESTAQYQAYPQPHKLDDTQERGDYRSERIEESVYVIQQGGDFTLPELTFQWWNTKEKRLETVVLKSTSFSAKHTLKSFVKAYSTAMVVAALFVAIAAIIVLAGRRYYQTHPTPRWLAFRRVVKAGNWPKIRGFVYRELRSKSSLLELDKCADTKDWSETNSAFQKGSQETHILQRVWKVVIETHNHNDPNSRQSPLPWWRKYFPKALPDLDRKSR</sequence>
<keyword evidence="1" id="KW-0472">Membrane</keyword>
<evidence type="ECO:0000313" key="4">
    <source>
        <dbReference type="Proteomes" id="UP000326789"/>
    </source>
</evidence>
<keyword evidence="1" id="KW-0812">Transmembrane</keyword>
<dbReference type="InterPro" id="IPR025738">
    <property type="entry name" value="BatD"/>
</dbReference>
<evidence type="ECO:0000313" key="3">
    <source>
        <dbReference type="EMBL" id="KAB0289166.1"/>
    </source>
</evidence>
<evidence type="ECO:0000256" key="1">
    <source>
        <dbReference type="SAM" id="Phobius"/>
    </source>
</evidence>
<dbReference type="RefSeq" id="WP_150869482.1">
    <property type="nucleotide sequence ID" value="NZ_VWSE01000004.1"/>
</dbReference>
<feature type="chain" id="PRO_5024444068" evidence="2">
    <location>
        <begin position="38"/>
        <end position="451"/>
    </location>
</feature>
<name>A0A5N3R429_9VIBR</name>
<dbReference type="Proteomes" id="UP000326789">
    <property type="component" value="Unassembled WGS sequence"/>
</dbReference>
<gene>
    <name evidence="3" type="ORF">F2P58_08750</name>
</gene>
<accession>A0A5N3R429</accession>
<dbReference type="PANTHER" id="PTHR40940:SF1">
    <property type="entry name" value="PROTEIN BATD"/>
    <property type="match status" value="1"/>
</dbReference>